<gene>
    <name evidence="2" type="ORF">DWE98_06370</name>
</gene>
<dbReference type="InterPro" id="IPR007395">
    <property type="entry name" value="Zn_peptidase_2"/>
</dbReference>
<organism evidence="2 3">
    <name type="scientific">Bosea caraganae</name>
    <dbReference type="NCBI Taxonomy" id="2763117"/>
    <lineage>
        <taxon>Bacteria</taxon>
        <taxon>Pseudomonadati</taxon>
        <taxon>Pseudomonadota</taxon>
        <taxon>Alphaproteobacteria</taxon>
        <taxon>Hyphomicrobiales</taxon>
        <taxon>Boseaceae</taxon>
        <taxon>Bosea</taxon>
    </lineage>
</organism>
<dbReference type="EMBL" id="QQTP01000002">
    <property type="protein sequence ID" value="RDJ28206.1"/>
    <property type="molecule type" value="Genomic_DNA"/>
</dbReference>
<sequence length="227" mass="24311">MLYLVIAVLVIALIFGPQAWVRSQMRKHAAARPDLPGTGGELARHLLDRFQLDWVKVETTATGGDHYDPEARAVRLSPENHDGRSITAVAVAAHEVGHAIQHAQGSSLFAWRTALARFLGIFDKVAMAILVTAPLVAIVTRVPAIGLMQFGLAVALLGIGLVVHLVTLPLELDASFGKALPILTGDGYLHSDDLPAARGVLRAAAFTYVAGALIGLLNFLRILRILR</sequence>
<feature type="transmembrane region" description="Helical" evidence="1">
    <location>
        <begin position="114"/>
        <end position="138"/>
    </location>
</feature>
<proteinExistence type="predicted"/>
<name>A0A370LBD0_9HYPH</name>
<dbReference type="Pfam" id="PF04298">
    <property type="entry name" value="Zn_peptidase_2"/>
    <property type="match status" value="1"/>
</dbReference>
<keyword evidence="3" id="KW-1185">Reference proteome</keyword>
<dbReference type="AlphaFoldDB" id="A0A370LBD0"/>
<evidence type="ECO:0000256" key="1">
    <source>
        <dbReference type="SAM" id="Phobius"/>
    </source>
</evidence>
<dbReference type="PANTHER" id="PTHR36434:SF1">
    <property type="entry name" value="MEMBRANE PROTEASE YUGP-RELATED"/>
    <property type="match status" value="1"/>
</dbReference>
<protein>
    <submittedName>
        <fullName evidence="2">Peptidase</fullName>
    </submittedName>
</protein>
<dbReference type="RefSeq" id="WP_114828331.1">
    <property type="nucleotide sequence ID" value="NZ_QQTO01000037.1"/>
</dbReference>
<keyword evidence="1" id="KW-0472">Membrane</keyword>
<keyword evidence="1" id="KW-1133">Transmembrane helix</keyword>
<evidence type="ECO:0000313" key="3">
    <source>
        <dbReference type="Proteomes" id="UP000255207"/>
    </source>
</evidence>
<accession>A0A370LBD0</accession>
<dbReference type="PANTHER" id="PTHR36434">
    <property type="entry name" value="MEMBRANE PROTEASE YUGP-RELATED"/>
    <property type="match status" value="1"/>
</dbReference>
<feature type="transmembrane region" description="Helical" evidence="1">
    <location>
        <begin position="150"/>
        <end position="170"/>
    </location>
</feature>
<comment type="caution">
    <text evidence="2">The sequence shown here is derived from an EMBL/GenBank/DDBJ whole genome shotgun (WGS) entry which is preliminary data.</text>
</comment>
<dbReference type="Proteomes" id="UP000255207">
    <property type="component" value="Unassembled WGS sequence"/>
</dbReference>
<feature type="transmembrane region" description="Helical" evidence="1">
    <location>
        <begin position="199"/>
        <end position="220"/>
    </location>
</feature>
<evidence type="ECO:0000313" key="2">
    <source>
        <dbReference type="EMBL" id="RDJ28206.1"/>
    </source>
</evidence>
<keyword evidence="1" id="KW-0812">Transmembrane</keyword>
<reference evidence="3" key="1">
    <citation type="submission" date="2018-07" db="EMBL/GenBank/DDBJ databases">
        <authorList>
            <person name="Safronova V.I."/>
            <person name="Chirak E.R."/>
            <person name="Sazanova A.L."/>
        </authorList>
    </citation>
    <scope>NUCLEOTIDE SEQUENCE [LARGE SCALE GENOMIC DNA]</scope>
    <source>
        <strain evidence="3">RCAM04685</strain>
    </source>
</reference>
<dbReference type="OrthoDB" id="9805386at2"/>